<accession>A0A0N8PT52</accession>
<sequence>MSPLALRDQVLAALRDLGVPVSRDELAAYLRAKLGTAEREVRMQHLIPLAEREIAAYRRNPGARQVWICHPLTARHLETMWGIFARSDWPLEWRIETMRGGQIRYLKRVIRLCELAAAATPDVADPLALKRLCRNAARGLAGGETPWDMFELDRWKTAAQAALADIEPLDAAELQQAVAVVAQLPAVEQLYGSPENLVHALNRP</sequence>
<evidence type="ECO:0000313" key="2">
    <source>
        <dbReference type="Proteomes" id="UP000050509"/>
    </source>
</evidence>
<comment type="caution">
    <text evidence="1">The sequence shown here is derived from an EMBL/GenBank/DDBJ whole genome shotgun (WGS) entry which is preliminary data.</text>
</comment>
<keyword evidence="2" id="KW-1185">Reference proteome</keyword>
<evidence type="ECO:0000313" key="1">
    <source>
        <dbReference type="EMBL" id="KPV54557.1"/>
    </source>
</evidence>
<protein>
    <submittedName>
        <fullName evidence="1">Uncharacterized protein</fullName>
    </submittedName>
</protein>
<dbReference type="AlphaFoldDB" id="A0A0N8PT52"/>
<name>A0A0N8PT52_9CHLR</name>
<dbReference type="EMBL" id="LJCR01000039">
    <property type="protein sequence ID" value="KPV54557.1"/>
    <property type="molecule type" value="Genomic_DNA"/>
</dbReference>
<gene>
    <name evidence="1" type="ORF">SE17_03030</name>
</gene>
<dbReference type="Proteomes" id="UP000050509">
    <property type="component" value="Unassembled WGS sequence"/>
</dbReference>
<reference evidence="1 2" key="1">
    <citation type="submission" date="2015-09" db="EMBL/GenBank/DDBJ databases">
        <title>Draft genome sequence of Kouleothrix aurantiaca JCM 19913.</title>
        <authorList>
            <person name="Hemp J."/>
        </authorList>
    </citation>
    <scope>NUCLEOTIDE SEQUENCE [LARGE SCALE GENOMIC DNA]</scope>
    <source>
        <strain evidence="1 2">COM-B</strain>
    </source>
</reference>
<organism evidence="1 2">
    <name type="scientific">Kouleothrix aurantiaca</name>
    <dbReference type="NCBI Taxonomy" id="186479"/>
    <lineage>
        <taxon>Bacteria</taxon>
        <taxon>Bacillati</taxon>
        <taxon>Chloroflexota</taxon>
        <taxon>Chloroflexia</taxon>
        <taxon>Chloroflexales</taxon>
        <taxon>Roseiflexineae</taxon>
        <taxon>Roseiflexaceae</taxon>
        <taxon>Kouleothrix</taxon>
    </lineage>
</organism>
<proteinExistence type="predicted"/>